<feature type="chain" id="PRO_5035863617" description="TKL protein kinase" evidence="1">
    <location>
        <begin position="22"/>
        <end position="253"/>
    </location>
</feature>
<dbReference type="AlphaFoldDB" id="A0A8T1VQG4"/>
<gene>
    <name evidence="2" type="ORF">PHYPSEUDO_003963</name>
</gene>
<evidence type="ECO:0000256" key="1">
    <source>
        <dbReference type="SAM" id="SignalP"/>
    </source>
</evidence>
<evidence type="ECO:0000313" key="2">
    <source>
        <dbReference type="EMBL" id="KAG7383176.1"/>
    </source>
</evidence>
<sequence>MVKSSMMLVLLLAQGLLLVAGSSLYKVWVFYVGKTCDGTPYNTYTERDASCLVQACTEDGNVSATGVGMASIDCTSNYKTSMRNSFGNSPFILVEVFADSDCNTLSYAQGFFASSNCEGSPNLNSTQASHVIAKLASDGSAVLEYYSDAFCDENELLATYSADKGTLATHECDKTWSKWYYVDGDDSFNADASTSAADDKGTASSHTSGVKTSTIVAIIVGKRSSNPPPVFNLELQLLSTSLYAVRWVCGTTM</sequence>
<comment type="caution">
    <text evidence="2">The sequence shown here is derived from an EMBL/GenBank/DDBJ whole genome shotgun (WGS) entry which is preliminary data.</text>
</comment>
<name>A0A8T1VQG4_9STRA</name>
<evidence type="ECO:0008006" key="4">
    <source>
        <dbReference type="Google" id="ProtNLM"/>
    </source>
</evidence>
<feature type="signal peptide" evidence="1">
    <location>
        <begin position="1"/>
        <end position="21"/>
    </location>
</feature>
<keyword evidence="1" id="KW-0732">Signal</keyword>
<reference evidence="2" key="1">
    <citation type="submission" date="2021-02" db="EMBL/GenBank/DDBJ databases">
        <authorList>
            <person name="Palmer J.M."/>
        </authorList>
    </citation>
    <scope>NUCLEOTIDE SEQUENCE</scope>
    <source>
        <strain evidence="2">SCRP734</strain>
    </source>
</reference>
<dbReference type="OrthoDB" id="112163at2759"/>
<proteinExistence type="predicted"/>
<evidence type="ECO:0000313" key="3">
    <source>
        <dbReference type="Proteomes" id="UP000694044"/>
    </source>
</evidence>
<dbReference type="EMBL" id="JAGDFM010000184">
    <property type="protein sequence ID" value="KAG7383176.1"/>
    <property type="molecule type" value="Genomic_DNA"/>
</dbReference>
<dbReference type="Proteomes" id="UP000694044">
    <property type="component" value="Unassembled WGS sequence"/>
</dbReference>
<organism evidence="2 3">
    <name type="scientific">Phytophthora pseudosyringae</name>
    <dbReference type="NCBI Taxonomy" id="221518"/>
    <lineage>
        <taxon>Eukaryota</taxon>
        <taxon>Sar</taxon>
        <taxon>Stramenopiles</taxon>
        <taxon>Oomycota</taxon>
        <taxon>Peronosporomycetes</taxon>
        <taxon>Peronosporales</taxon>
        <taxon>Peronosporaceae</taxon>
        <taxon>Phytophthora</taxon>
    </lineage>
</organism>
<keyword evidence="3" id="KW-1185">Reference proteome</keyword>
<protein>
    <recommendedName>
        <fullName evidence="4">TKL protein kinase</fullName>
    </recommendedName>
</protein>
<accession>A0A8T1VQG4</accession>